<accession>A0A382GIN9</accession>
<feature type="non-terminal residue" evidence="2">
    <location>
        <position position="40"/>
    </location>
</feature>
<evidence type="ECO:0000313" key="2">
    <source>
        <dbReference type="EMBL" id="SVB74829.1"/>
    </source>
</evidence>
<evidence type="ECO:0000256" key="1">
    <source>
        <dbReference type="SAM" id="Phobius"/>
    </source>
</evidence>
<organism evidence="2">
    <name type="scientific">marine metagenome</name>
    <dbReference type="NCBI Taxonomy" id="408172"/>
    <lineage>
        <taxon>unclassified sequences</taxon>
        <taxon>metagenomes</taxon>
        <taxon>ecological metagenomes</taxon>
    </lineage>
</organism>
<name>A0A382GIN9_9ZZZZ</name>
<reference evidence="2" key="1">
    <citation type="submission" date="2018-05" db="EMBL/GenBank/DDBJ databases">
        <authorList>
            <person name="Lanie J.A."/>
            <person name="Ng W.-L."/>
            <person name="Kazmierczak K.M."/>
            <person name="Andrzejewski T.M."/>
            <person name="Davidsen T.M."/>
            <person name="Wayne K.J."/>
            <person name="Tettelin H."/>
            <person name="Glass J.I."/>
            <person name="Rusch D."/>
            <person name="Podicherti R."/>
            <person name="Tsui H.-C.T."/>
            <person name="Winkler M.E."/>
        </authorList>
    </citation>
    <scope>NUCLEOTIDE SEQUENCE</scope>
</reference>
<dbReference type="AlphaFoldDB" id="A0A382GIN9"/>
<keyword evidence="1" id="KW-0472">Membrane</keyword>
<keyword evidence="1" id="KW-0812">Transmembrane</keyword>
<proteinExistence type="predicted"/>
<protein>
    <submittedName>
        <fullName evidence="2">Uncharacterized protein</fullName>
    </submittedName>
</protein>
<gene>
    <name evidence="2" type="ORF">METZ01_LOCUS227683</name>
</gene>
<sequence>MSSPIIPSNAIFQDEVKATNYIFLASSCLSCICELLVIRS</sequence>
<feature type="transmembrane region" description="Helical" evidence="1">
    <location>
        <begin position="20"/>
        <end position="38"/>
    </location>
</feature>
<dbReference type="EMBL" id="UINC01055673">
    <property type="protein sequence ID" value="SVB74829.1"/>
    <property type="molecule type" value="Genomic_DNA"/>
</dbReference>
<keyword evidence="1" id="KW-1133">Transmembrane helix</keyword>